<dbReference type="AlphaFoldDB" id="A0A8J2YGP5"/>
<name>A0A8J2YGP5_9BACL</name>
<dbReference type="InterPro" id="IPR036388">
    <property type="entry name" value="WH-like_DNA-bd_sf"/>
</dbReference>
<reference evidence="5" key="2">
    <citation type="submission" date="2020-09" db="EMBL/GenBank/DDBJ databases">
        <authorList>
            <person name="Sun Q."/>
            <person name="Zhou Y."/>
        </authorList>
    </citation>
    <scope>NUCLEOTIDE SEQUENCE</scope>
    <source>
        <strain evidence="5">CGMCC 1.15371</strain>
    </source>
</reference>
<keyword evidence="2" id="KW-0238">DNA-binding</keyword>
<reference evidence="5" key="1">
    <citation type="journal article" date="2014" name="Int. J. Syst. Evol. Microbiol.">
        <title>Complete genome sequence of Corynebacterium casei LMG S-19264T (=DSM 44701T), isolated from a smear-ripened cheese.</title>
        <authorList>
            <consortium name="US DOE Joint Genome Institute (JGI-PGF)"/>
            <person name="Walter F."/>
            <person name="Albersmeier A."/>
            <person name="Kalinowski J."/>
            <person name="Ruckert C."/>
        </authorList>
    </citation>
    <scope>NUCLEOTIDE SEQUENCE</scope>
    <source>
        <strain evidence="5">CGMCC 1.15371</strain>
    </source>
</reference>
<dbReference type="SUPFAM" id="SSF46785">
    <property type="entry name" value="Winged helix' DNA-binding domain"/>
    <property type="match status" value="1"/>
</dbReference>
<dbReference type="InterPro" id="IPR039422">
    <property type="entry name" value="MarR/SlyA-like"/>
</dbReference>
<comment type="caution">
    <text evidence="5">The sequence shown here is derived from an EMBL/GenBank/DDBJ whole genome shotgun (WGS) entry which is preliminary data.</text>
</comment>
<dbReference type="PROSITE" id="PS01117">
    <property type="entry name" value="HTH_MARR_1"/>
    <property type="match status" value="1"/>
</dbReference>
<dbReference type="InterPro" id="IPR000835">
    <property type="entry name" value="HTH_MarR-typ"/>
</dbReference>
<dbReference type="Proteomes" id="UP000628775">
    <property type="component" value="Unassembled WGS sequence"/>
</dbReference>
<evidence type="ECO:0000256" key="3">
    <source>
        <dbReference type="ARBA" id="ARBA00023163"/>
    </source>
</evidence>
<evidence type="ECO:0000256" key="1">
    <source>
        <dbReference type="ARBA" id="ARBA00023015"/>
    </source>
</evidence>
<dbReference type="PANTHER" id="PTHR33164:SF43">
    <property type="entry name" value="HTH-TYPE TRANSCRIPTIONAL REPRESSOR YETL"/>
    <property type="match status" value="1"/>
</dbReference>
<keyword evidence="1" id="KW-0805">Transcription regulation</keyword>
<evidence type="ECO:0000256" key="2">
    <source>
        <dbReference type="ARBA" id="ARBA00023125"/>
    </source>
</evidence>
<dbReference type="GO" id="GO:0003700">
    <property type="term" value="F:DNA-binding transcription factor activity"/>
    <property type="evidence" value="ECO:0007669"/>
    <property type="project" value="InterPro"/>
</dbReference>
<dbReference type="RefSeq" id="WP_188691603.1">
    <property type="nucleotide sequence ID" value="NZ_BMIR01000005.1"/>
</dbReference>
<evidence type="ECO:0000313" key="6">
    <source>
        <dbReference type="Proteomes" id="UP000628775"/>
    </source>
</evidence>
<dbReference type="EMBL" id="BMIR01000005">
    <property type="protein sequence ID" value="GGE37302.1"/>
    <property type="molecule type" value="Genomic_DNA"/>
</dbReference>
<keyword evidence="3" id="KW-0804">Transcription</keyword>
<dbReference type="GO" id="GO:0006950">
    <property type="term" value="P:response to stress"/>
    <property type="evidence" value="ECO:0007669"/>
    <property type="project" value="TreeGrafter"/>
</dbReference>
<dbReference type="SMART" id="SM00347">
    <property type="entry name" value="HTH_MARR"/>
    <property type="match status" value="1"/>
</dbReference>
<accession>A0A8J2YGP5</accession>
<dbReference type="PROSITE" id="PS50995">
    <property type="entry name" value="HTH_MARR_2"/>
    <property type="match status" value="1"/>
</dbReference>
<dbReference type="InterPro" id="IPR023187">
    <property type="entry name" value="Tscrpt_reg_MarR-type_CS"/>
</dbReference>
<dbReference type="Pfam" id="PF12802">
    <property type="entry name" value="MarR_2"/>
    <property type="match status" value="1"/>
</dbReference>
<evidence type="ECO:0000313" key="5">
    <source>
        <dbReference type="EMBL" id="GGE37302.1"/>
    </source>
</evidence>
<dbReference type="PANTHER" id="PTHR33164">
    <property type="entry name" value="TRANSCRIPTIONAL REGULATOR, MARR FAMILY"/>
    <property type="match status" value="1"/>
</dbReference>
<sequence>MDGYEKIKKISSSFRQINHLYFSLLRSNSENSDITVMQFYVLSALAQQPDLSLGELADRLYTGNSTMSGVVDRLVKAGLVTRERSVNDRRLLVMRLTPLGKDKKKEMKKKFLDRLSGLADLPDEKVDQLLEIHQEILDRICIQGDGSKDV</sequence>
<dbReference type="GO" id="GO:0003677">
    <property type="term" value="F:DNA binding"/>
    <property type="evidence" value="ECO:0007669"/>
    <property type="project" value="UniProtKB-KW"/>
</dbReference>
<gene>
    <name evidence="5" type="ORF">GCM10011391_15250</name>
</gene>
<dbReference type="Gene3D" id="1.10.10.10">
    <property type="entry name" value="Winged helix-like DNA-binding domain superfamily/Winged helix DNA-binding domain"/>
    <property type="match status" value="1"/>
</dbReference>
<evidence type="ECO:0000259" key="4">
    <source>
        <dbReference type="PROSITE" id="PS50995"/>
    </source>
</evidence>
<protein>
    <submittedName>
        <fullName evidence="5">MarR family transcriptional regulator</fullName>
    </submittedName>
</protein>
<proteinExistence type="predicted"/>
<dbReference type="InterPro" id="IPR036390">
    <property type="entry name" value="WH_DNA-bd_sf"/>
</dbReference>
<feature type="domain" description="HTH marR-type" evidence="4">
    <location>
        <begin position="1"/>
        <end position="138"/>
    </location>
</feature>
<keyword evidence="6" id="KW-1185">Reference proteome</keyword>
<organism evidence="5 6">
    <name type="scientific">Pullulanibacillus camelliae</name>
    <dbReference type="NCBI Taxonomy" id="1707096"/>
    <lineage>
        <taxon>Bacteria</taxon>
        <taxon>Bacillati</taxon>
        <taxon>Bacillota</taxon>
        <taxon>Bacilli</taxon>
        <taxon>Bacillales</taxon>
        <taxon>Sporolactobacillaceae</taxon>
        <taxon>Pullulanibacillus</taxon>
    </lineage>
</organism>